<dbReference type="Proteomes" id="UP001500804">
    <property type="component" value="Unassembled WGS sequence"/>
</dbReference>
<gene>
    <name evidence="2" type="ORF">GCM10023320_17630</name>
</gene>
<evidence type="ECO:0000313" key="3">
    <source>
        <dbReference type="Proteomes" id="UP001500804"/>
    </source>
</evidence>
<name>A0ABP9NEY0_9PSEU</name>
<evidence type="ECO:0000313" key="2">
    <source>
        <dbReference type="EMBL" id="GAA5116703.1"/>
    </source>
</evidence>
<dbReference type="EMBL" id="BAABJO010000005">
    <property type="protein sequence ID" value="GAA5116703.1"/>
    <property type="molecule type" value="Genomic_DNA"/>
</dbReference>
<sequence>MDHSAAVGAVRRHLDRHFDRLGEQGSARPGTDACGWVSREVHRRFLRRFVPRGARVLEIGAGAHRFTTELAARGCRVVVTDASSALLAAHQRRVRGTPAERSVLRREVLDGADVGRYADGEFDVVLAYGGPLSAVRCCAVGALRGLLRVVTPDGVVVASVLSLLGSWRHQPSALDGRETTDRRYRWSDVVQLVHAAGGELVDGSASNWASAGHPDTLAHLAADRAAWRRFVEHEVAACAEPGARDGGTHILFAARPA</sequence>
<feature type="domain" description="Methyltransferase" evidence="1">
    <location>
        <begin position="56"/>
        <end position="154"/>
    </location>
</feature>
<proteinExistence type="predicted"/>
<dbReference type="InterPro" id="IPR029063">
    <property type="entry name" value="SAM-dependent_MTases_sf"/>
</dbReference>
<comment type="caution">
    <text evidence="2">The sequence shown here is derived from an EMBL/GenBank/DDBJ whole genome shotgun (WGS) entry which is preliminary data.</text>
</comment>
<evidence type="ECO:0000259" key="1">
    <source>
        <dbReference type="Pfam" id="PF13649"/>
    </source>
</evidence>
<organism evidence="2 3">
    <name type="scientific">Pseudonocardia adelaidensis</name>
    <dbReference type="NCBI Taxonomy" id="648754"/>
    <lineage>
        <taxon>Bacteria</taxon>
        <taxon>Bacillati</taxon>
        <taxon>Actinomycetota</taxon>
        <taxon>Actinomycetes</taxon>
        <taxon>Pseudonocardiales</taxon>
        <taxon>Pseudonocardiaceae</taxon>
        <taxon>Pseudonocardia</taxon>
    </lineage>
</organism>
<dbReference type="RefSeq" id="WP_345604358.1">
    <property type="nucleotide sequence ID" value="NZ_BAABJO010000005.1"/>
</dbReference>
<dbReference type="InterPro" id="IPR041698">
    <property type="entry name" value="Methyltransf_25"/>
</dbReference>
<dbReference type="SUPFAM" id="SSF53335">
    <property type="entry name" value="S-adenosyl-L-methionine-dependent methyltransferases"/>
    <property type="match status" value="1"/>
</dbReference>
<dbReference type="CDD" id="cd02440">
    <property type="entry name" value="AdoMet_MTases"/>
    <property type="match status" value="1"/>
</dbReference>
<dbReference type="Pfam" id="PF13649">
    <property type="entry name" value="Methyltransf_25"/>
    <property type="match status" value="1"/>
</dbReference>
<keyword evidence="3" id="KW-1185">Reference proteome</keyword>
<reference evidence="3" key="1">
    <citation type="journal article" date="2019" name="Int. J. Syst. Evol. Microbiol.">
        <title>The Global Catalogue of Microorganisms (GCM) 10K type strain sequencing project: providing services to taxonomists for standard genome sequencing and annotation.</title>
        <authorList>
            <consortium name="The Broad Institute Genomics Platform"/>
            <consortium name="The Broad Institute Genome Sequencing Center for Infectious Disease"/>
            <person name="Wu L."/>
            <person name="Ma J."/>
        </authorList>
    </citation>
    <scope>NUCLEOTIDE SEQUENCE [LARGE SCALE GENOMIC DNA]</scope>
    <source>
        <strain evidence="3">JCM 18302</strain>
    </source>
</reference>
<dbReference type="Gene3D" id="3.40.50.150">
    <property type="entry name" value="Vaccinia Virus protein VP39"/>
    <property type="match status" value="1"/>
</dbReference>
<accession>A0ABP9NEY0</accession>
<protein>
    <recommendedName>
        <fullName evidence="1">Methyltransferase domain-containing protein</fullName>
    </recommendedName>
</protein>